<dbReference type="EMBL" id="JACXAH010000005">
    <property type="protein sequence ID" value="MBD1371841.1"/>
    <property type="molecule type" value="Genomic_DNA"/>
</dbReference>
<evidence type="ECO:0000256" key="5">
    <source>
        <dbReference type="ARBA" id="ARBA00023136"/>
    </source>
</evidence>
<comment type="subcellular location">
    <subcellularLocation>
        <location evidence="1">Cell membrane</location>
        <topology evidence="1">Multi-pass membrane protein</topology>
    </subcellularLocation>
</comment>
<dbReference type="GO" id="GO:0005886">
    <property type="term" value="C:plasma membrane"/>
    <property type="evidence" value="ECO:0007669"/>
    <property type="project" value="UniProtKB-SubCell"/>
</dbReference>
<keyword evidence="8" id="KW-1185">Reference proteome</keyword>
<evidence type="ECO:0000313" key="7">
    <source>
        <dbReference type="EMBL" id="MBD1371841.1"/>
    </source>
</evidence>
<name>A0A926N844_9BACL</name>
<keyword evidence="3 6" id="KW-0812">Transmembrane</keyword>
<proteinExistence type="predicted"/>
<feature type="transmembrane region" description="Helical" evidence="6">
    <location>
        <begin position="111"/>
        <end position="132"/>
    </location>
</feature>
<evidence type="ECO:0000256" key="6">
    <source>
        <dbReference type="SAM" id="Phobius"/>
    </source>
</evidence>
<keyword evidence="2" id="KW-1003">Cell membrane</keyword>
<organism evidence="7 8">
    <name type="scientific">Polycladospora coralii</name>
    <dbReference type="NCBI Taxonomy" id="2771432"/>
    <lineage>
        <taxon>Bacteria</taxon>
        <taxon>Bacillati</taxon>
        <taxon>Bacillota</taxon>
        <taxon>Bacilli</taxon>
        <taxon>Bacillales</taxon>
        <taxon>Thermoactinomycetaceae</taxon>
        <taxon>Polycladospora</taxon>
    </lineage>
</organism>
<evidence type="ECO:0000256" key="1">
    <source>
        <dbReference type="ARBA" id="ARBA00004651"/>
    </source>
</evidence>
<dbReference type="PANTHER" id="PTHR30086:SF20">
    <property type="entry name" value="ARGININE EXPORTER PROTEIN ARGO-RELATED"/>
    <property type="match status" value="1"/>
</dbReference>
<dbReference type="Proteomes" id="UP000661691">
    <property type="component" value="Unassembled WGS sequence"/>
</dbReference>
<dbReference type="PANTHER" id="PTHR30086">
    <property type="entry name" value="ARGININE EXPORTER PROTEIN ARGO"/>
    <property type="match status" value="1"/>
</dbReference>
<comment type="caution">
    <text evidence="7">The sequence shown here is derived from an EMBL/GenBank/DDBJ whole genome shotgun (WGS) entry which is preliminary data.</text>
</comment>
<keyword evidence="5 6" id="KW-0472">Membrane</keyword>
<evidence type="ECO:0000256" key="2">
    <source>
        <dbReference type="ARBA" id="ARBA00022475"/>
    </source>
</evidence>
<dbReference type="GO" id="GO:0015171">
    <property type="term" value="F:amino acid transmembrane transporter activity"/>
    <property type="evidence" value="ECO:0007669"/>
    <property type="project" value="TreeGrafter"/>
</dbReference>
<feature type="transmembrane region" description="Helical" evidence="6">
    <location>
        <begin position="144"/>
        <end position="165"/>
    </location>
</feature>
<dbReference type="Pfam" id="PF01810">
    <property type="entry name" value="LysE"/>
    <property type="match status" value="1"/>
</dbReference>
<dbReference type="InterPro" id="IPR001123">
    <property type="entry name" value="LeuE-type"/>
</dbReference>
<keyword evidence="4 6" id="KW-1133">Transmembrane helix</keyword>
<dbReference type="PIRSF" id="PIRSF006324">
    <property type="entry name" value="LeuE"/>
    <property type="match status" value="1"/>
</dbReference>
<gene>
    <name evidence="7" type="ORF">IC620_05645</name>
</gene>
<evidence type="ECO:0000256" key="4">
    <source>
        <dbReference type="ARBA" id="ARBA00022989"/>
    </source>
</evidence>
<feature type="transmembrane region" description="Helical" evidence="6">
    <location>
        <begin position="6"/>
        <end position="24"/>
    </location>
</feature>
<evidence type="ECO:0000313" key="8">
    <source>
        <dbReference type="Proteomes" id="UP000661691"/>
    </source>
</evidence>
<accession>A0A926N844</accession>
<feature type="transmembrane region" description="Helical" evidence="6">
    <location>
        <begin position="36"/>
        <end position="59"/>
    </location>
</feature>
<dbReference type="AlphaFoldDB" id="A0A926N844"/>
<sequence>MLNFLVVAIILTLTPGPDIVFVMLQSMTHSKKNAIATALGLCTGLIAHTMAAVLGISALIYQSAFAFQLVKWAGAVYLLYLAWQALKESKTEMGSENVQSGSFGELYRKGIFMNILNPKVSLFFLALFPQFIDPNRGSVSIQMAMLGFIFIVQAFLVFLLVSIFANKIGRHLLQSVRATRVINQVKAGVFALLGIRLAFLE</sequence>
<reference evidence="7" key="1">
    <citation type="submission" date="2020-09" db="EMBL/GenBank/DDBJ databases">
        <title>A novel bacterium of genus Hazenella, isolated from South China Sea.</title>
        <authorList>
            <person name="Huang H."/>
            <person name="Mo K."/>
            <person name="Hu Y."/>
        </authorList>
    </citation>
    <scope>NUCLEOTIDE SEQUENCE</scope>
    <source>
        <strain evidence="7">IB182357</strain>
    </source>
</reference>
<feature type="transmembrane region" description="Helical" evidence="6">
    <location>
        <begin position="65"/>
        <end position="83"/>
    </location>
</feature>
<protein>
    <submittedName>
        <fullName evidence="7">LysE family translocator</fullName>
    </submittedName>
</protein>
<evidence type="ECO:0000256" key="3">
    <source>
        <dbReference type="ARBA" id="ARBA00022692"/>
    </source>
</evidence>